<proteinExistence type="predicted"/>
<accession>A0A1W1C891</accession>
<reference evidence="1" key="1">
    <citation type="submission" date="2016-10" db="EMBL/GenBank/DDBJ databases">
        <authorList>
            <person name="de Groot N.N."/>
        </authorList>
    </citation>
    <scope>NUCLEOTIDE SEQUENCE</scope>
</reference>
<dbReference type="AlphaFoldDB" id="A0A1W1C891"/>
<dbReference type="EMBL" id="FPHD01000058">
    <property type="protein sequence ID" value="SFV61977.1"/>
    <property type="molecule type" value="Genomic_DNA"/>
</dbReference>
<evidence type="ECO:0000313" key="1">
    <source>
        <dbReference type="EMBL" id="SFV61977.1"/>
    </source>
</evidence>
<organism evidence="1">
    <name type="scientific">hydrothermal vent metagenome</name>
    <dbReference type="NCBI Taxonomy" id="652676"/>
    <lineage>
        <taxon>unclassified sequences</taxon>
        <taxon>metagenomes</taxon>
        <taxon>ecological metagenomes</taxon>
    </lineage>
</organism>
<gene>
    <name evidence="1" type="ORF">MNB_SV-8-98</name>
</gene>
<protein>
    <submittedName>
        <fullName evidence="1">Leucine rich repeat variant</fullName>
    </submittedName>
</protein>
<name>A0A1W1C891_9ZZZZ</name>
<sequence length="462" mass="53210">MITEKLTFPELLESSQGKKILFLGREGIFRVKEIARFLKKYDVAMTADYEEDVVGVVEHHALNPVEEDISCAAYDDGIPLFKLLDFEKLLSESIDDDELLMGVKLANDQERIFRLLGNEHISNILFVKLLGMYEWHEEDEDNREDRDVIMYTLRRYIKIKPNEEDLLYSSLTLKRLAHEATDPRLLEVLIKFPNITFLQKGKQKITLRESIATNPHVDKETRERLMRLRDAGVDRYLAANSTTPLSVLQKYAQRDEEEINQSLASNPHIDEVLFSSLLHKSDTVIQLLLWYQPITIQRYAQIEKRCVDETLFASLGDNRTIDQEVVERLLQSQNSALLVNMAGNDTLDAQSLERIYRRNIKKTYQYLAINSATPVALLRELYENHSDEKDILIGLAYNTATPVEILMALYERDDFEITKGIASNASVPLEILNILKIDTRLRNELTTNKTFVASITQKLGLS</sequence>